<organism evidence="2 3">
    <name type="scientific">Taibaiella soli</name>
    <dbReference type="NCBI Taxonomy" id="1649169"/>
    <lineage>
        <taxon>Bacteria</taxon>
        <taxon>Pseudomonadati</taxon>
        <taxon>Bacteroidota</taxon>
        <taxon>Chitinophagia</taxon>
        <taxon>Chitinophagales</taxon>
        <taxon>Chitinophagaceae</taxon>
        <taxon>Taibaiella</taxon>
    </lineage>
</organism>
<dbReference type="InterPro" id="IPR022385">
    <property type="entry name" value="Rhs_assc_core"/>
</dbReference>
<name>A0A2W2B0G2_9BACT</name>
<comment type="caution">
    <text evidence="2">The sequence shown here is derived from an EMBL/GenBank/DDBJ whole genome shotgun (WGS) entry which is preliminary data.</text>
</comment>
<evidence type="ECO:0000313" key="2">
    <source>
        <dbReference type="EMBL" id="PZF73754.1"/>
    </source>
</evidence>
<feature type="domain" description="DUF6443" evidence="1">
    <location>
        <begin position="69"/>
        <end position="199"/>
    </location>
</feature>
<gene>
    <name evidence="2" type="ORF">DN068_07085</name>
</gene>
<evidence type="ECO:0000313" key="3">
    <source>
        <dbReference type="Proteomes" id="UP000248745"/>
    </source>
</evidence>
<sequence length="1496" mass="165052">MKQIKSIIALFTLCALHQVGYSQYQLFPTNGNAPDGKTSPSVHQSTFVTLPNPYNANGNTSPNSFNYVRTWAMTQPLTDESQLGLNSQNSASIQTSYLNGWGNVLQKTERCANASFDLVAPVDNRATNNPVQYLPYAVSTKNVGPAHFQMQPFADQENYYLGLYPAEQKTAYSRSSTTGFDRKTYAPGVSLTGNDRGADQSIQTYPNGDIRFWGVAADLYASPYFDYYTNATYGPNTLTQKTTVNAEGIYTEEFYDKDNLLVCKKTYGGGTLDFLWTYYVYNSFGKLVCVIPPRAVDLASANGWALTPEILSGLCYTYTYNEYGQVCKTTTPGKTNPEYIVYDAKHRPVLKQTSTMAADNKWAFTIYDHKGRIAMTGITDAAYDYDGWNQILQGITGTYGNSVEHYIIAEFDPVDYQTMLNNSLSDGTVYEIYYYDQYDLHPDISGRSFVGYGPDYLNFAGTIQPQVSNNVNGLLTGKRTFIENSPYSRSWVNTVYFYDRFGRVIETQTQNPFADNTNGFWDNTALQYDFAGRTILSISDHQGWSGANKNGTKIMTKFIYDGTLNRLTTVAQKIDAGGWLNLSQDVFDGLGRLSVHTMGEVEEQRFDYNIRGQLTGINKDYVFNPVCQGNGMMNFGMTLSYDYGFSRPRNDGSIAGFVWRGAGAQSSPKSYGYNYDPAGQLNSADFNQFITSVNGIGYQAWTNYYQDYSVSNVTYDANGNMLTMNQKGVANNQNTDIDNLQYSYDHTSNQLTKVTDGITANYGLGDFQDGFNSGYIPDYNYDANGNMVTDRNKGIDYITYNYFNLPTSVNSQKGTIDNVYASDGTLLEKRIYDNNTGQTDNYRYWGNFVYRNDSLLYALNQEGRARWMPDSNMFKNDVFVRDHLGNVRSTVTVDYGSMLNYLNTNEIAVAFREAQFFDGIAPTRDDNPLTNNLNDLKCTRLNGSDPARRIGPSFLTKVMSGDEFDISCNSFYEEGNGNDNVAADAGSMMQSIIGTLSGGMGANFTSGEGVNPGDFATRLFTPDNYMNVYDALKEQATDPALPRAYLNYVVFDENMQIVQEESGAIQIGAGGSSWRTLGTPNSIKIGINGYLAVYVSNEQFRDVYFDNLYVQYKRGRLLQEQQYYPHGLAVDMGSNTPLENKFQYQSNEKHDELGIGLSDFHARQYDAQLGRFWSIDPVNQFSSGYIGMGNNPANLVDPMGTQTNGAGTGGSDIHGIKYNSIDFDWMDGIPHNGFAVAWGAGSGGGTIFDRDADIGTLGAVGQVEYTPGQGITDVHNLANLPNGFIWSSAHQSFGYYSRATEKGAFTDYTYNGYKNSLPGANSLAIADIWHGVPFQSGLDGMVNGRVGFTPVGIDFDLGGMTTTNKFKYQDVKSVPDVLGNQFTMSSFRGKTTGMSGRLVNIDHSSMDLGREATTITLFGVVSIGHFADDSWGAGLGAFGFEAHGGLGLGNGFGSINVGSSYTDHKGSVSGSDYGYNIGAGTFLLLTIPAIPVVFAF</sequence>
<evidence type="ECO:0000259" key="1">
    <source>
        <dbReference type="Pfam" id="PF20041"/>
    </source>
</evidence>
<keyword evidence="3" id="KW-1185">Reference proteome</keyword>
<dbReference type="Gene3D" id="2.180.10.10">
    <property type="entry name" value="RHS repeat-associated core"/>
    <property type="match status" value="2"/>
</dbReference>
<dbReference type="InterPro" id="IPR045619">
    <property type="entry name" value="DUF6443"/>
</dbReference>
<dbReference type="Pfam" id="PF20041">
    <property type="entry name" value="DUF6443"/>
    <property type="match status" value="1"/>
</dbReference>
<protein>
    <recommendedName>
        <fullName evidence="1">DUF6443 domain-containing protein</fullName>
    </recommendedName>
</protein>
<proteinExistence type="predicted"/>
<accession>A0A2W2B0G2</accession>
<dbReference type="Proteomes" id="UP000248745">
    <property type="component" value="Unassembled WGS sequence"/>
</dbReference>
<reference evidence="2 3" key="1">
    <citation type="submission" date="2018-06" db="EMBL/GenBank/DDBJ databases">
        <title>Mucibacter soli gen. nov., sp. nov., a new member of the family Chitinophagaceae producing mucin.</title>
        <authorList>
            <person name="Kim M.-K."/>
            <person name="Park S."/>
            <person name="Kim T.-S."/>
            <person name="Joung Y."/>
            <person name="Han J.-H."/>
            <person name="Kim S.B."/>
        </authorList>
    </citation>
    <scope>NUCLEOTIDE SEQUENCE [LARGE SCALE GENOMIC DNA]</scope>
    <source>
        <strain evidence="2 3">R1-15</strain>
    </source>
</reference>
<dbReference type="OrthoDB" id="976756at2"/>
<dbReference type="EMBL" id="QKTW01000010">
    <property type="protein sequence ID" value="PZF73754.1"/>
    <property type="molecule type" value="Genomic_DNA"/>
</dbReference>
<dbReference type="RefSeq" id="WP_110998204.1">
    <property type="nucleotide sequence ID" value="NZ_QKTW01000010.1"/>
</dbReference>
<dbReference type="NCBIfam" id="TIGR03696">
    <property type="entry name" value="Rhs_assc_core"/>
    <property type="match status" value="1"/>
</dbReference>